<dbReference type="InterPro" id="IPR047951">
    <property type="entry name" value="Transpos_ISL3"/>
</dbReference>
<dbReference type="EMBL" id="FNJB01000004">
    <property type="protein sequence ID" value="SDO64166.1"/>
    <property type="molecule type" value="Genomic_DNA"/>
</dbReference>
<evidence type="ECO:0000259" key="1">
    <source>
        <dbReference type="Pfam" id="PF01610"/>
    </source>
</evidence>
<dbReference type="Proteomes" id="UP000199651">
    <property type="component" value="Unassembled WGS sequence"/>
</dbReference>
<dbReference type="InterPro" id="IPR002560">
    <property type="entry name" value="Transposase_DDE"/>
</dbReference>
<organism evidence="2 3">
    <name type="scientific">Actinokineospora alba</name>
    <dbReference type="NCBI Taxonomy" id="504798"/>
    <lineage>
        <taxon>Bacteria</taxon>
        <taxon>Bacillati</taxon>
        <taxon>Actinomycetota</taxon>
        <taxon>Actinomycetes</taxon>
        <taxon>Pseudonocardiales</taxon>
        <taxon>Pseudonocardiaceae</taxon>
        <taxon>Actinokineospora</taxon>
    </lineage>
</organism>
<dbReference type="PANTHER" id="PTHR33498:SF1">
    <property type="entry name" value="TRANSPOSASE FOR INSERTION SEQUENCE ELEMENT IS1557"/>
    <property type="match status" value="1"/>
</dbReference>
<reference evidence="3" key="1">
    <citation type="submission" date="2016-10" db="EMBL/GenBank/DDBJ databases">
        <authorList>
            <person name="Varghese N."/>
            <person name="Submissions S."/>
        </authorList>
    </citation>
    <scope>NUCLEOTIDE SEQUENCE [LARGE SCALE GENOMIC DNA]</scope>
    <source>
        <strain evidence="3">IBRC-M 10655</strain>
    </source>
</reference>
<dbReference type="STRING" id="504798.SAMN05421871_109256"/>
<dbReference type="Pfam" id="PF01610">
    <property type="entry name" value="DDE_Tnp_ISL3"/>
    <property type="match status" value="1"/>
</dbReference>
<dbReference type="OrthoDB" id="3238779at2"/>
<keyword evidence="3" id="KW-1185">Reference proteome</keyword>
<sequence length="96" mass="10481">MTTLTTRIREFAAILTGRRGQDLPDWIATTRADALPGFDSYLNGLDKDRDAAVAGLTVPYSNGPTEGVNTKIKLLKRQAYGKAGFSLLRKRILLTG</sequence>
<dbReference type="RefSeq" id="WP_091373113.1">
    <property type="nucleotide sequence ID" value="NZ_FNDV01000009.1"/>
</dbReference>
<name>A0A1H0L7Z7_9PSEU</name>
<accession>A0A1H0L7Z7</accession>
<gene>
    <name evidence="2" type="ORF">SAMN05192558_10441</name>
</gene>
<evidence type="ECO:0000313" key="3">
    <source>
        <dbReference type="Proteomes" id="UP000199651"/>
    </source>
</evidence>
<proteinExistence type="predicted"/>
<dbReference type="PANTHER" id="PTHR33498">
    <property type="entry name" value="TRANSPOSASE FOR INSERTION SEQUENCE ELEMENT IS1557"/>
    <property type="match status" value="1"/>
</dbReference>
<feature type="domain" description="Transposase IS204/IS1001/IS1096/IS1165 DDE" evidence="1">
    <location>
        <begin position="21"/>
        <end position="92"/>
    </location>
</feature>
<protein>
    <submittedName>
        <fullName evidence="2">Transposase</fullName>
    </submittedName>
</protein>
<dbReference type="AlphaFoldDB" id="A0A1H0L7Z7"/>
<evidence type="ECO:0000313" key="2">
    <source>
        <dbReference type="EMBL" id="SDO64166.1"/>
    </source>
</evidence>